<evidence type="ECO:0000313" key="9">
    <source>
        <dbReference type="EMBL" id="NML43297.1"/>
    </source>
</evidence>
<feature type="transmembrane region" description="Helical" evidence="7">
    <location>
        <begin position="246"/>
        <end position="268"/>
    </location>
</feature>
<dbReference type="AlphaFoldDB" id="A0A848GYQ0"/>
<comment type="subcellular location">
    <subcellularLocation>
        <location evidence="1 7">Cell membrane</location>
        <topology evidence="1 7">Multi-pass membrane protein</topology>
    </subcellularLocation>
</comment>
<sequence length="321" mass="34766">MAAFILRRVLHALPLLLAVVVLNFLLIAFTPGDPITLLVGDFPAPPEYLAQMRSEYGLDQPVWVQLGHYLWKVLHGDFGYSFAAQQPVSSLILDRLGATLELTLTALLFASVVGIALGVIAAMRAGKPLDGGIQALGSIGYSVPDFWLGQLLILAFAIGLGWLPSQGYNPIRGAAPGWEGFVQHLHYLVLPAFALSLRYLTLITRITRAAMLEVLHADYILASRARGAGEWTVIVGHALRNAGAPVLTVIGYNVGFVLAGSALVETVFGWPGIGRLLYESISKRDYPVMLAILLMVSATVVVANLLTDVLHRWLDPRVERA</sequence>
<keyword evidence="5 7" id="KW-1133">Transmembrane helix</keyword>
<dbReference type="PROSITE" id="PS50928">
    <property type="entry name" value="ABC_TM1"/>
    <property type="match status" value="1"/>
</dbReference>
<feature type="transmembrane region" description="Helical" evidence="7">
    <location>
        <begin position="102"/>
        <end position="125"/>
    </location>
</feature>
<gene>
    <name evidence="9" type="ORF">HHL11_06010</name>
</gene>
<keyword evidence="2 7" id="KW-0813">Transport</keyword>
<dbReference type="GO" id="GO:0055085">
    <property type="term" value="P:transmembrane transport"/>
    <property type="evidence" value="ECO:0007669"/>
    <property type="project" value="InterPro"/>
</dbReference>
<evidence type="ECO:0000256" key="2">
    <source>
        <dbReference type="ARBA" id="ARBA00022448"/>
    </source>
</evidence>
<dbReference type="Pfam" id="PF19300">
    <property type="entry name" value="BPD_transp_1_N"/>
    <property type="match status" value="1"/>
</dbReference>
<dbReference type="InterPro" id="IPR035906">
    <property type="entry name" value="MetI-like_sf"/>
</dbReference>
<comment type="caution">
    <text evidence="9">The sequence shown here is derived from an EMBL/GenBank/DDBJ whole genome shotgun (WGS) entry which is preliminary data.</text>
</comment>
<evidence type="ECO:0000256" key="5">
    <source>
        <dbReference type="ARBA" id="ARBA00022989"/>
    </source>
</evidence>
<evidence type="ECO:0000256" key="3">
    <source>
        <dbReference type="ARBA" id="ARBA00022475"/>
    </source>
</evidence>
<dbReference type="PANTHER" id="PTHR43163">
    <property type="entry name" value="DIPEPTIDE TRANSPORT SYSTEM PERMEASE PROTEIN DPPB-RELATED"/>
    <property type="match status" value="1"/>
</dbReference>
<evidence type="ECO:0000259" key="8">
    <source>
        <dbReference type="PROSITE" id="PS50928"/>
    </source>
</evidence>
<dbReference type="InterPro" id="IPR045621">
    <property type="entry name" value="BPD_transp_1_N"/>
</dbReference>
<proteinExistence type="inferred from homology"/>
<name>A0A848GYQ0_9BURK</name>
<dbReference type="RefSeq" id="WP_169417516.1">
    <property type="nucleotide sequence ID" value="NZ_JABBFX010000001.1"/>
</dbReference>
<dbReference type="EMBL" id="JABBFX010000001">
    <property type="protein sequence ID" value="NML43297.1"/>
    <property type="molecule type" value="Genomic_DNA"/>
</dbReference>
<keyword evidence="10" id="KW-1185">Reference proteome</keyword>
<evidence type="ECO:0000256" key="7">
    <source>
        <dbReference type="RuleBase" id="RU363032"/>
    </source>
</evidence>
<dbReference type="Proteomes" id="UP000541185">
    <property type="component" value="Unassembled WGS sequence"/>
</dbReference>
<evidence type="ECO:0000256" key="1">
    <source>
        <dbReference type="ARBA" id="ARBA00004651"/>
    </source>
</evidence>
<keyword evidence="6 7" id="KW-0472">Membrane</keyword>
<dbReference type="SUPFAM" id="SSF161098">
    <property type="entry name" value="MetI-like"/>
    <property type="match status" value="1"/>
</dbReference>
<keyword evidence="4 7" id="KW-0812">Transmembrane</keyword>
<dbReference type="Gene3D" id="1.10.3720.10">
    <property type="entry name" value="MetI-like"/>
    <property type="match status" value="1"/>
</dbReference>
<reference evidence="9 10" key="1">
    <citation type="submission" date="2020-04" db="EMBL/GenBank/DDBJ databases">
        <title>Ramlibacter sp. G-1-2-2 isolated from soil.</title>
        <authorList>
            <person name="Dahal R.H."/>
        </authorList>
    </citation>
    <scope>NUCLEOTIDE SEQUENCE [LARGE SCALE GENOMIC DNA]</scope>
    <source>
        <strain evidence="9 10">G-1-2-2</strain>
    </source>
</reference>
<comment type="similarity">
    <text evidence="7">Belongs to the binding-protein-dependent transport system permease family.</text>
</comment>
<evidence type="ECO:0000313" key="10">
    <source>
        <dbReference type="Proteomes" id="UP000541185"/>
    </source>
</evidence>
<dbReference type="InterPro" id="IPR000515">
    <property type="entry name" value="MetI-like"/>
</dbReference>
<protein>
    <submittedName>
        <fullName evidence="9">ABC transporter permease</fullName>
    </submittedName>
</protein>
<dbReference type="CDD" id="cd06261">
    <property type="entry name" value="TM_PBP2"/>
    <property type="match status" value="1"/>
</dbReference>
<feature type="transmembrane region" description="Helical" evidence="7">
    <location>
        <begin position="12"/>
        <end position="30"/>
    </location>
</feature>
<accession>A0A848GYQ0</accession>
<evidence type="ECO:0000256" key="4">
    <source>
        <dbReference type="ARBA" id="ARBA00022692"/>
    </source>
</evidence>
<feature type="domain" description="ABC transmembrane type-1" evidence="8">
    <location>
        <begin position="96"/>
        <end position="307"/>
    </location>
</feature>
<feature type="transmembrane region" description="Helical" evidence="7">
    <location>
        <begin position="146"/>
        <end position="164"/>
    </location>
</feature>
<dbReference type="PANTHER" id="PTHR43163:SF6">
    <property type="entry name" value="DIPEPTIDE TRANSPORT SYSTEM PERMEASE PROTEIN DPPB-RELATED"/>
    <property type="match status" value="1"/>
</dbReference>
<keyword evidence="3" id="KW-1003">Cell membrane</keyword>
<organism evidence="9 10">
    <name type="scientific">Ramlibacter agri</name>
    <dbReference type="NCBI Taxonomy" id="2728837"/>
    <lineage>
        <taxon>Bacteria</taxon>
        <taxon>Pseudomonadati</taxon>
        <taxon>Pseudomonadota</taxon>
        <taxon>Betaproteobacteria</taxon>
        <taxon>Burkholderiales</taxon>
        <taxon>Comamonadaceae</taxon>
        <taxon>Ramlibacter</taxon>
    </lineage>
</organism>
<feature type="transmembrane region" description="Helical" evidence="7">
    <location>
        <begin position="184"/>
        <end position="201"/>
    </location>
</feature>
<dbReference type="Pfam" id="PF00528">
    <property type="entry name" value="BPD_transp_1"/>
    <property type="match status" value="1"/>
</dbReference>
<dbReference type="GO" id="GO:0005886">
    <property type="term" value="C:plasma membrane"/>
    <property type="evidence" value="ECO:0007669"/>
    <property type="project" value="UniProtKB-SubCell"/>
</dbReference>
<evidence type="ECO:0000256" key="6">
    <source>
        <dbReference type="ARBA" id="ARBA00023136"/>
    </source>
</evidence>
<feature type="transmembrane region" description="Helical" evidence="7">
    <location>
        <begin position="288"/>
        <end position="307"/>
    </location>
</feature>